<dbReference type="PATRIC" id="fig|123899.6.peg.1953"/>
<dbReference type="InterPro" id="IPR000847">
    <property type="entry name" value="LysR_HTH_N"/>
</dbReference>
<dbReference type="PANTHER" id="PTHR30346:SF0">
    <property type="entry name" value="HCA OPERON TRANSCRIPTIONAL ACTIVATOR HCAR"/>
    <property type="match status" value="1"/>
</dbReference>
<evidence type="ECO:0000256" key="4">
    <source>
        <dbReference type="ARBA" id="ARBA00023163"/>
    </source>
</evidence>
<gene>
    <name evidence="6" type="primary">hcaR_1</name>
    <name evidence="6" type="ORF">SAMEA3906487_01962</name>
</gene>
<dbReference type="RefSeq" id="WP_025512945.1">
    <property type="nucleotide sequence ID" value="NZ_CP016340.1"/>
</dbReference>
<dbReference type="PANTHER" id="PTHR30346">
    <property type="entry name" value="TRANSCRIPTIONAL DUAL REGULATOR HCAR-RELATED"/>
    <property type="match status" value="1"/>
</dbReference>
<evidence type="ECO:0000313" key="6">
    <source>
        <dbReference type="EMBL" id="SAI69858.1"/>
    </source>
</evidence>
<evidence type="ECO:0000259" key="5">
    <source>
        <dbReference type="PROSITE" id="PS50931"/>
    </source>
</evidence>
<dbReference type="Gene3D" id="3.40.190.10">
    <property type="entry name" value="Periplasmic binding protein-like II"/>
    <property type="match status" value="2"/>
</dbReference>
<name>A0A146B385_9BORD</name>
<dbReference type="GeneID" id="56590762"/>
<dbReference type="EMBL" id="LT546645">
    <property type="protein sequence ID" value="SAI69858.1"/>
    <property type="molecule type" value="Genomic_DNA"/>
</dbReference>
<accession>A0A146B385</accession>
<dbReference type="GO" id="GO:0003677">
    <property type="term" value="F:DNA binding"/>
    <property type="evidence" value="ECO:0007669"/>
    <property type="project" value="UniProtKB-KW"/>
</dbReference>
<keyword evidence="3" id="KW-0238">DNA-binding</keyword>
<dbReference type="CDD" id="cd05466">
    <property type="entry name" value="PBP2_LTTR_substrate"/>
    <property type="match status" value="1"/>
</dbReference>
<proteinExistence type="inferred from homology"/>
<dbReference type="InterPro" id="IPR005119">
    <property type="entry name" value="LysR_subst-bd"/>
</dbReference>
<dbReference type="SUPFAM" id="SSF53850">
    <property type="entry name" value="Periplasmic binding protein-like II"/>
    <property type="match status" value="1"/>
</dbReference>
<dbReference type="Pfam" id="PF03466">
    <property type="entry name" value="LysR_substrate"/>
    <property type="match status" value="1"/>
</dbReference>
<dbReference type="Pfam" id="PF00126">
    <property type="entry name" value="HTH_1"/>
    <property type="match status" value="1"/>
</dbReference>
<dbReference type="FunFam" id="1.10.10.10:FF:000001">
    <property type="entry name" value="LysR family transcriptional regulator"/>
    <property type="match status" value="1"/>
</dbReference>
<organism evidence="6 7">
    <name type="scientific">Bordetella trematum</name>
    <dbReference type="NCBI Taxonomy" id="123899"/>
    <lineage>
        <taxon>Bacteria</taxon>
        <taxon>Pseudomonadati</taxon>
        <taxon>Pseudomonadota</taxon>
        <taxon>Betaproteobacteria</taxon>
        <taxon>Burkholderiales</taxon>
        <taxon>Alcaligenaceae</taxon>
        <taxon>Bordetella</taxon>
    </lineage>
</organism>
<keyword evidence="7" id="KW-1185">Reference proteome</keyword>
<dbReference type="eggNOG" id="COG0583">
    <property type="taxonomic scope" value="Bacteria"/>
</dbReference>
<dbReference type="PROSITE" id="PS50931">
    <property type="entry name" value="HTH_LYSR"/>
    <property type="match status" value="1"/>
</dbReference>
<evidence type="ECO:0000256" key="3">
    <source>
        <dbReference type="ARBA" id="ARBA00023125"/>
    </source>
</evidence>
<dbReference type="PRINTS" id="PR00039">
    <property type="entry name" value="HTHLYSR"/>
</dbReference>
<comment type="similarity">
    <text evidence="1">Belongs to the LysR transcriptional regulatory family.</text>
</comment>
<feature type="domain" description="HTH lysR-type" evidence="5">
    <location>
        <begin position="1"/>
        <end position="58"/>
    </location>
</feature>
<keyword evidence="4" id="KW-0804">Transcription</keyword>
<dbReference type="SUPFAM" id="SSF46785">
    <property type="entry name" value="Winged helix' DNA-binding domain"/>
    <property type="match status" value="1"/>
</dbReference>
<evidence type="ECO:0000256" key="2">
    <source>
        <dbReference type="ARBA" id="ARBA00023015"/>
    </source>
</evidence>
<dbReference type="GO" id="GO:0003700">
    <property type="term" value="F:DNA-binding transcription factor activity"/>
    <property type="evidence" value="ECO:0007669"/>
    <property type="project" value="InterPro"/>
</dbReference>
<dbReference type="STRING" id="123899.SAMEA3906487_01962"/>
<keyword evidence="2" id="KW-0805">Transcription regulation</keyword>
<sequence>MELRQLECFLAVAELLHFGNAAQRLHMSQSSVSEAVRNLEHALGGALFDRSSRRVALTALGEALRQEAGPAVLRLNTAWQECRLIASGRKRELKIGFLGGGFYELHQPLVSEFTALYPGVNLEFVELTYVSHFSAITDGAVDVAFCRLPLGGEGLRRGPIVMLDQRMLCVPRDHPLAGETLISPECLAHEKLARLVPGSVSNEWSDYHFPRYTPSGRPIADGPTVRTIREAISVVTSRQGVFMITRRAQRYYDTPNIAFVPIDLPAMPSALAWRADDTRSVIADLNALLMRIAQRHGTIPPGPGLLTI</sequence>
<dbReference type="Gene3D" id="1.10.10.10">
    <property type="entry name" value="Winged helix-like DNA-binding domain superfamily/Winged helix DNA-binding domain"/>
    <property type="match status" value="1"/>
</dbReference>
<dbReference type="InterPro" id="IPR036388">
    <property type="entry name" value="WH-like_DNA-bd_sf"/>
</dbReference>
<dbReference type="GO" id="GO:0032993">
    <property type="term" value="C:protein-DNA complex"/>
    <property type="evidence" value="ECO:0007669"/>
    <property type="project" value="TreeGrafter"/>
</dbReference>
<evidence type="ECO:0000313" key="7">
    <source>
        <dbReference type="Proteomes" id="UP000076825"/>
    </source>
</evidence>
<protein>
    <submittedName>
        <fullName evidence="6">LysR family transcriptional regulator</fullName>
    </submittedName>
</protein>
<dbReference type="InterPro" id="IPR036390">
    <property type="entry name" value="WH_DNA-bd_sf"/>
</dbReference>
<dbReference type="KEGG" id="btrm:SAMEA390648701962"/>
<evidence type="ECO:0000256" key="1">
    <source>
        <dbReference type="ARBA" id="ARBA00009437"/>
    </source>
</evidence>
<dbReference type="AlphaFoldDB" id="A0A146B385"/>
<reference evidence="6 7" key="1">
    <citation type="submission" date="2016-04" db="EMBL/GenBank/DDBJ databases">
        <authorList>
            <consortium name="Pathogen Informatics"/>
        </authorList>
    </citation>
    <scope>NUCLEOTIDE SEQUENCE [LARGE SCALE GENOMIC DNA]</scope>
    <source>
        <strain evidence="6 7">H044680328</strain>
    </source>
</reference>
<dbReference type="Proteomes" id="UP000076825">
    <property type="component" value="Chromosome 1"/>
</dbReference>
<dbReference type="OrthoDB" id="646694at2"/>